<evidence type="ECO:0000256" key="5">
    <source>
        <dbReference type="ARBA" id="ARBA00023136"/>
    </source>
</evidence>
<dbReference type="PANTHER" id="PTHR10057">
    <property type="entry name" value="PERIPHERAL-TYPE BENZODIAZEPINE RECEPTOR"/>
    <property type="match status" value="1"/>
</dbReference>
<dbReference type="OrthoDB" id="8841220at2759"/>
<feature type="region of interest" description="Disordered" evidence="6">
    <location>
        <begin position="50"/>
        <end position="75"/>
    </location>
</feature>
<sequence>MRPDWQRRVRPGRRAALSSGVLAVLSAVALSGTRGVGPQSAAFLLCGSPGRTSTSSRLDDVTGDRGTWEQGDVGRTNPLRQLRPGGRARRSLTTLAATDGEKQLDTDAVVKYVAAASIQILAIAAFFAALDTAVASSGVQVPDWGVFLLFFGLSIRSRIFSPLDNARPDINKAMNGEASGGFNDRVMPSWTPPGITFPIMWILIVAPLRAASSVLIWQQVGHFCDITLLALMLHLAVGDTWNTVNNVEKRLGAAVPGVLCVWASAVFAAFSYYQVVPQAGQLLAPTCVWLTVAAALVADTWRVNNSSGDEPLYPYLGDTRTKFWFSAE</sequence>
<keyword evidence="4 7" id="KW-1133">Transmembrane helix</keyword>
<keyword evidence="11" id="KW-1185">Reference proteome</keyword>
<evidence type="ECO:0000256" key="4">
    <source>
        <dbReference type="ARBA" id="ARBA00022989"/>
    </source>
</evidence>
<dbReference type="AlphaFoldDB" id="A0A813H5P4"/>
<keyword evidence="3 7" id="KW-0812">Transmembrane</keyword>
<dbReference type="Proteomes" id="UP000626109">
    <property type="component" value="Unassembled WGS sequence"/>
</dbReference>
<dbReference type="GO" id="GO:0016020">
    <property type="term" value="C:membrane"/>
    <property type="evidence" value="ECO:0007669"/>
    <property type="project" value="UniProtKB-SubCell"/>
</dbReference>
<reference evidence="9" key="1">
    <citation type="submission" date="2021-02" db="EMBL/GenBank/DDBJ databases">
        <authorList>
            <person name="Dougan E. K."/>
            <person name="Rhodes N."/>
            <person name="Thang M."/>
            <person name="Chan C."/>
        </authorList>
    </citation>
    <scope>NUCLEOTIDE SEQUENCE</scope>
</reference>
<evidence type="ECO:0000313" key="11">
    <source>
        <dbReference type="Proteomes" id="UP000654075"/>
    </source>
</evidence>
<name>A0A813H5P4_POLGL</name>
<dbReference type="GO" id="GO:0033013">
    <property type="term" value="P:tetrapyrrole metabolic process"/>
    <property type="evidence" value="ECO:0007669"/>
    <property type="project" value="UniProtKB-ARBA"/>
</dbReference>
<dbReference type="InterPro" id="IPR004307">
    <property type="entry name" value="TspO_MBR"/>
</dbReference>
<dbReference type="EMBL" id="CAJNNV010030650">
    <property type="protein sequence ID" value="CAE8633153.1"/>
    <property type="molecule type" value="Genomic_DNA"/>
</dbReference>
<evidence type="ECO:0000256" key="1">
    <source>
        <dbReference type="ARBA" id="ARBA00004141"/>
    </source>
</evidence>
<evidence type="ECO:0000313" key="9">
    <source>
        <dbReference type="EMBL" id="CAE8633153.1"/>
    </source>
</evidence>
<feature type="transmembrane region" description="Helical" evidence="7">
    <location>
        <begin position="109"/>
        <end position="129"/>
    </location>
</feature>
<evidence type="ECO:0000256" key="6">
    <source>
        <dbReference type="SAM" id="MobiDB-lite"/>
    </source>
</evidence>
<comment type="caution">
    <text evidence="9">The sequence shown here is derived from an EMBL/GenBank/DDBJ whole genome shotgun (WGS) entry which is preliminary data.</text>
</comment>
<comment type="subcellular location">
    <subcellularLocation>
        <location evidence="1">Membrane</location>
        <topology evidence="1">Multi-pass membrane protein</topology>
    </subcellularLocation>
</comment>
<comment type="similarity">
    <text evidence="2">Belongs to the TspO/BZRP family.</text>
</comment>
<evidence type="ECO:0000256" key="2">
    <source>
        <dbReference type="ARBA" id="ARBA00007524"/>
    </source>
</evidence>
<keyword evidence="8" id="KW-0732">Signal</keyword>
<dbReference type="PANTHER" id="PTHR10057:SF0">
    <property type="entry name" value="TRANSLOCATOR PROTEIN"/>
    <property type="match status" value="1"/>
</dbReference>
<dbReference type="InterPro" id="IPR038330">
    <property type="entry name" value="TspO/MBR-related_sf"/>
</dbReference>
<dbReference type="CDD" id="cd15904">
    <property type="entry name" value="TSPO_MBR"/>
    <property type="match status" value="1"/>
</dbReference>
<dbReference type="OMA" id="SCVWLTV"/>
<evidence type="ECO:0000256" key="8">
    <source>
        <dbReference type="SAM" id="SignalP"/>
    </source>
</evidence>
<accession>A0A813H5P4</accession>
<protein>
    <submittedName>
        <fullName evidence="9">Uncharacterized protein</fullName>
    </submittedName>
</protein>
<feature type="chain" id="PRO_5036222032" evidence="8">
    <location>
        <begin position="36"/>
        <end position="328"/>
    </location>
</feature>
<dbReference type="Pfam" id="PF03073">
    <property type="entry name" value="TspO_MBR"/>
    <property type="match status" value="1"/>
</dbReference>
<feature type="transmembrane region" description="Helical" evidence="7">
    <location>
        <begin position="190"/>
        <end position="208"/>
    </location>
</feature>
<evidence type="ECO:0000256" key="7">
    <source>
        <dbReference type="SAM" id="Phobius"/>
    </source>
</evidence>
<evidence type="ECO:0000313" key="10">
    <source>
        <dbReference type="EMBL" id="CAE8714806.1"/>
    </source>
</evidence>
<evidence type="ECO:0000256" key="3">
    <source>
        <dbReference type="ARBA" id="ARBA00022692"/>
    </source>
</evidence>
<dbReference type="Gene3D" id="1.20.1260.100">
    <property type="entry name" value="TspO/MBR protein"/>
    <property type="match status" value="1"/>
</dbReference>
<keyword evidence="5 7" id="KW-0472">Membrane</keyword>
<gene>
    <name evidence="9" type="ORF">PGLA1383_LOCUS49066</name>
    <name evidence="10" type="ORF">PGLA2088_LOCUS38199</name>
</gene>
<dbReference type="Proteomes" id="UP000654075">
    <property type="component" value="Unassembled WGS sequence"/>
</dbReference>
<dbReference type="EMBL" id="CAJNNW010032675">
    <property type="protein sequence ID" value="CAE8714806.1"/>
    <property type="molecule type" value="Genomic_DNA"/>
</dbReference>
<feature type="transmembrane region" description="Helical" evidence="7">
    <location>
        <begin position="250"/>
        <end position="270"/>
    </location>
</feature>
<organism evidence="9 11">
    <name type="scientific">Polarella glacialis</name>
    <name type="common">Dinoflagellate</name>
    <dbReference type="NCBI Taxonomy" id="89957"/>
    <lineage>
        <taxon>Eukaryota</taxon>
        <taxon>Sar</taxon>
        <taxon>Alveolata</taxon>
        <taxon>Dinophyceae</taxon>
        <taxon>Suessiales</taxon>
        <taxon>Suessiaceae</taxon>
        <taxon>Polarella</taxon>
    </lineage>
</organism>
<feature type="signal peptide" evidence="8">
    <location>
        <begin position="1"/>
        <end position="35"/>
    </location>
</feature>
<feature type="compositionally biased region" description="Basic and acidic residues" evidence="6">
    <location>
        <begin position="57"/>
        <end position="67"/>
    </location>
</feature>
<proteinExistence type="inferred from homology"/>